<dbReference type="InterPro" id="IPR050638">
    <property type="entry name" value="AA-Vitamin_Transporters"/>
</dbReference>
<evidence type="ECO:0000313" key="9">
    <source>
        <dbReference type="Proteomes" id="UP001279642"/>
    </source>
</evidence>
<dbReference type="PANTHER" id="PTHR32322">
    <property type="entry name" value="INNER MEMBRANE TRANSPORTER"/>
    <property type="match status" value="1"/>
</dbReference>
<feature type="transmembrane region" description="Helical" evidence="6">
    <location>
        <begin position="201"/>
        <end position="219"/>
    </location>
</feature>
<feature type="transmembrane region" description="Helical" evidence="6">
    <location>
        <begin position="231"/>
        <end position="253"/>
    </location>
</feature>
<keyword evidence="9" id="KW-1185">Reference proteome</keyword>
<evidence type="ECO:0000256" key="1">
    <source>
        <dbReference type="ARBA" id="ARBA00004141"/>
    </source>
</evidence>
<dbReference type="InterPro" id="IPR037185">
    <property type="entry name" value="EmrE-like"/>
</dbReference>
<comment type="caution">
    <text evidence="8">The sequence shown here is derived from an EMBL/GenBank/DDBJ whole genome shotgun (WGS) entry which is preliminary data.</text>
</comment>
<evidence type="ECO:0000256" key="3">
    <source>
        <dbReference type="ARBA" id="ARBA00022692"/>
    </source>
</evidence>
<reference evidence="8 9" key="1">
    <citation type="journal article" date="2016" name="Antonie Van Leeuwenhoek">
        <title>Dongia soli sp. nov., isolated from soil from Dokdo, Korea.</title>
        <authorList>
            <person name="Kim D.U."/>
            <person name="Lee H."/>
            <person name="Kim H."/>
            <person name="Kim S.G."/>
            <person name="Ka J.O."/>
        </authorList>
    </citation>
    <scope>NUCLEOTIDE SEQUENCE [LARGE SCALE GENOMIC DNA]</scope>
    <source>
        <strain evidence="8 9">D78</strain>
    </source>
</reference>
<dbReference type="EMBL" id="JAXCLW010000003">
    <property type="protein sequence ID" value="MDY0883858.1"/>
    <property type="molecule type" value="Genomic_DNA"/>
</dbReference>
<feature type="domain" description="EamA" evidence="7">
    <location>
        <begin position="22"/>
        <end position="155"/>
    </location>
</feature>
<sequence>MTVGSVAMETRYQSTWFRYVVGPLFLLAMGLGWSGSYTLAKIATTRGASPFGMTIWEGLGSGLLLLLVCAFIRRWPRFDRRHLIYYTINGLIGLSLPSVILLWVSPHLPVSITTLLIPLAPVVTYLFVVLLRLERFLALRALGVLLGFAGVLMIVLPRNSLPDTSMVGWVLIGLVASVLYASQNVYIALKCPPGADALSQTAAMLFIGGLVIVPFAWATDGFISPFRAWDIVTYCAFGMMVINALFTIAFVWLIQVISPVFASQNAYTITLCGTFWGWLVFGEMHTAWIWGSLAAMVVGVMLVTLVRDRRQISLATRAVEEA</sequence>
<feature type="transmembrane region" description="Helical" evidence="6">
    <location>
        <begin position="16"/>
        <end position="33"/>
    </location>
</feature>
<feature type="transmembrane region" description="Helical" evidence="6">
    <location>
        <begin position="84"/>
        <end position="104"/>
    </location>
</feature>
<evidence type="ECO:0000256" key="4">
    <source>
        <dbReference type="ARBA" id="ARBA00022989"/>
    </source>
</evidence>
<dbReference type="Proteomes" id="UP001279642">
    <property type="component" value="Unassembled WGS sequence"/>
</dbReference>
<dbReference type="PANTHER" id="PTHR32322:SF2">
    <property type="entry name" value="EAMA DOMAIN-CONTAINING PROTEIN"/>
    <property type="match status" value="1"/>
</dbReference>
<feature type="transmembrane region" description="Helical" evidence="6">
    <location>
        <begin position="110"/>
        <end position="130"/>
    </location>
</feature>
<gene>
    <name evidence="8" type="ORF">SMD27_13485</name>
</gene>
<protein>
    <submittedName>
        <fullName evidence="8">DMT family transporter</fullName>
    </submittedName>
</protein>
<accession>A0ABU5EBV0</accession>
<comment type="similarity">
    <text evidence="2">Belongs to the EamA transporter family.</text>
</comment>
<evidence type="ECO:0000259" key="7">
    <source>
        <dbReference type="Pfam" id="PF00892"/>
    </source>
</evidence>
<organism evidence="8 9">
    <name type="scientific">Dongia soli</name>
    <dbReference type="NCBI Taxonomy" id="600628"/>
    <lineage>
        <taxon>Bacteria</taxon>
        <taxon>Pseudomonadati</taxon>
        <taxon>Pseudomonadota</taxon>
        <taxon>Alphaproteobacteria</taxon>
        <taxon>Rhodospirillales</taxon>
        <taxon>Dongiaceae</taxon>
        <taxon>Dongia</taxon>
    </lineage>
</organism>
<name>A0ABU5EBV0_9PROT</name>
<evidence type="ECO:0000256" key="5">
    <source>
        <dbReference type="ARBA" id="ARBA00023136"/>
    </source>
</evidence>
<keyword evidence="4 6" id="KW-1133">Transmembrane helix</keyword>
<feature type="transmembrane region" description="Helical" evidence="6">
    <location>
        <begin position="168"/>
        <end position="189"/>
    </location>
</feature>
<dbReference type="InterPro" id="IPR000620">
    <property type="entry name" value="EamA_dom"/>
</dbReference>
<feature type="transmembrane region" description="Helical" evidence="6">
    <location>
        <begin position="137"/>
        <end position="156"/>
    </location>
</feature>
<evidence type="ECO:0000256" key="6">
    <source>
        <dbReference type="SAM" id="Phobius"/>
    </source>
</evidence>
<keyword evidence="5 6" id="KW-0472">Membrane</keyword>
<feature type="transmembrane region" description="Helical" evidence="6">
    <location>
        <begin position="53"/>
        <end position="72"/>
    </location>
</feature>
<keyword evidence="3 6" id="KW-0812">Transmembrane</keyword>
<dbReference type="SUPFAM" id="SSF103481">
    <property type="entry name" value="Multidrug resistance efflux transporter EmrE"/>
    <property type="match status" value="2"/>
</dbReference>
<comment type="subcellular location">
    <subcellularLocation>
        <location evidence="1">Membrane</location>
        <topology evidence="1">Multi-pass membrane protein</topology>
    </subcellularLocation>
</comment>
<evidence type="ECO:0000256" key="2">
    <source>
        <dbReference type="ARBA" id="ARBA00007362"/>
    </source>
</evidence>
<proteinExistence type="inferred from homology"/>
<dbReference type="RefSeq" id="WP_320508923.1">
    <property type="nucleotide sequence ID" value="NZ_JAXCLW010000003.1"/>
</dbReference>
<evidence type="ECO:0000313" key="8">
    <source>
        <dbReference type="EMBL" id="MDY0883858.1"/>
    </source>
</evidence>
<feature type="transmembrane region" description="Helical" evidence="6">
    <location>
        <begin position="287"/>
        <end position="306"/>
    </location>
</feature>
<feature type="transmembrane region" description="Helical" evidence="6">
    <location>
        <begin position="265"/>
        <end position="281"/>
    </location>
</feature>
<feature type="domain" description="EamA" evidence="7">
    <location>
        <begin position="169"/>
        <end position="304"/>
    </location>
</feature>
<dbReference type="Pfam" id="PF00892">
    <property type="entry name" value="EamA"/>
    <property type="match status" value="2"/>
</dbReference>